<dbReference type="PANTHER" id="PTHR33154:SF33">
    <property type="entry name" value="TRANSCRIPTIONAL REPRESSOR SDPR"/>
    <property type="match status" value="1"/>
</dbReference>
<dbReference type="InterPro" id="IPR001845">
    <property type="entry name" value="HTH_ArsR_DNA-bd_dom"/>
</dbReference>
<dbReference type="NCBIfam" id="NF033788">
    <property type="entry name" value="HTH_metalloreg"/>
    <property type="match status" value="1"/>
</dbReference>
<reference evidence="6 7" key="1">
    <citation type="journal article" date="2007" name="Int. J. Syst. Evol. Microbiol.">
        <title>Description of Pelomonas aquatica sp. nov. and Pelomonas puraquae sp. nov., isolated from industrial and haemodialysis water.</title>
        <authorList>
            <person name="Gomila M."/>
            <person name="Bowien B."/>
            <person name="Falsen E."/>
            <person name="Moore E.R."/>
            <person name="Lalucat J."/>
        </authorList>
    </citation>
    <scope>NUCLEOTIDE SEQUENCE [LARGE SCALE GENOMIC DNA]</scope>
    <source>
        <strain evidence="6 7">CCUG 52769</strain>
    </source>
</reference>
<dbReference type="AlphaFoldDB" id="A0A254NAQ1"/>
<feature type="region of interest" description="Disordered" evidence="4">
    <location>
        <begin position="94"/>
        <end position="117"/>
    </location>
</feature>
<sequence>MQLDRVFEALASSPRRQILAYLAGGELSTSALAERFEMSAPAISRHLSILETAELVTSRRQGQFVLYALNADNLVTSLTGYAMEVCPVGRPLKREAKAQASARTRKVTPTPPKATRS</sequence>
<dbReference type="SMART" id="SM00418">
    <property type="entry name" value="HTH_ARSR"/>
    <property type="match status" value="1"/>
</dbReference>
<feature type="domain" description="HTH arsR-type" evidence="5">
    <location>
        <begin position="1"/>
        <end position="89"/>
    </location>
</feature>
<evidence type="ECO:0000313" key="7">
    <source>
        <dbReference type="Proteomes" id="UP000197446"/>
    </source>
</evidence>
<keyword evidence="3" id="KW-0804">Transcription</keyword>
<proteinExistence type="predicted"/>
<dbReference type="PRINTS" id="PR00778">
    <property type="entry name" value="HTHARSR"/>
</dbReference>
<keyword evidence="1" id="KW-0805">Transcription regulation</keyword>
<protein>
    <submittedName>
        <fullName evidence="6">Transcriptional regulator</fullName>
    </submittedName>
</protein>
<evidence type="ECO:0000313" key="6">
    <source>
        <dbReference type="EMBL" id="OWR03912.1"/>
    </source>
</evidence>
<dbReference type="Gene3D" id="1.10.10.10">
    <property type="entry name" value="Winged helix-like DNA-binding domain superfamily/Winged helix DNA-binding domain"/>
    <property type="match status" value="1"/>
</dbReference>
<dbReference type="RefSeq" id="WP_088483452.1">
    <property type="nucleotide sequence ID" value="NZ_JBCNLH010000001.1"/>
</dbReference>
<comment type="caution">
    <text evidence="6">The sequence shown here is derived from an EMBL/GenBank/DDBJ whole genome shotgun (WGS) entry which is preliminary data.</text>
</comment>
<evidence type="ECO:0000256" key="2">
    <source>
        <dbReference type="ARBA" id="ARBA00023125"/>
    </source>
</evidence>
<dbReference type="OrthoDB" id="9791888at2"/>
<dbReference type="EMBL" id="NISI01000004">
    <property type="protein sequence ID" value="OWR03912.1"/>
    <property type="molecule type" value="Genomic_DNA"/>
</dbReference>
<keyword evidence="2" id="KW-0238">DNA-binding</keyword>
<accession>A0A254NAQ1</accession>
<evidence type="ECO:0000259" key="5">
    <source>
        <dbReference type="PROSITE" id="PS50987"/>
    </source>
</evidence>
<dbReference type="PROSITE" id="PS50987">
    <property type="entry name" value="HTH_ARSR_2"/>
    <property type="match status" value="1"/>
</dbReference>
<dbReference type="InterPro" id="IPR036390">
    <property type="entry name" value="WH_DNA-bd_sf"/>
</dbReference>
<evidence type="ECO:0000256" key="3">
    <source>
        <dbReference type="ARBA" id="ARBA00023163"/>
    </source>
</evidence>
<evidence type="ECO:0000256" key="1">
    <source>
        <dbReference type="ARBA" id="ARBA00023015"/>
    </source>
</evidence>
<evidence type="ECO:0000256" key="4">
    <source>
        <dbReference type="SAM" id="MobiDB-lite"/>
    </source>
</evidence>
<dbReference type="InterPro" id="IPR051081">
    <property type="entry name" value="HTH_MetalResp_TranReg"/>
</dbReference>
<gene>
    <name evidence="6" type="ORF">CDO81_11980</name>
</gene>
<dbReference type="GO" id="GO:0003677">
    <property type="term" value="F:DNA binding"/>
    <property type="evidence" value="ECO:0007669"/>
    <property type="project" value="UniProtKB-KW"/>
</dbReference>
<dbReference type="PANTHER" id="PTHR33154">
    <property type="entry name" value="TRANSCRIPTIONAL REGULATOR, ARSR FAMILY"/>
    <property type="match status" value="1"/>
</dbReference>
<dbReference type="GO" id="GO:0003700">
    <property type="term" value="F:DNA-binding transcription factor activity"/>
    <property type="evidence" value="ECO:0007669"/>
    <property type="project" value="InterPro"/>
</dbReference>
<dbReference type="SUPFAM" id="SSF46785">
    <property type="entry name" value="Winged helix' DNA-binding domain"/>
    <property type="match status" value="1"/>
</dbReference>
<dbReference type="InterPro" id="IPR011991">
    <property type="entry name" value="ArsR-like_HTH"/>
</dbReference>
<dbReference type="InterPro" id="IPR036388">
    <property type="entry name" value="WH-like_DNA-bd_sf"/>
</dbReference>
<keyword evidence="7" id="KW-1185">Reference proteome</keyword>
<dbReference type="Proteomes" id="UP000197446">
    <property type="component" value="Unassembled WGS sequence"/>
</dbReference>
<name>A0A254NAQ1_9BURK</name>
<dbReference type="CDD" id="cd00090">
    <property type="entry name" value="HTH_ARSR"/>
    <property type="match status" value="1"/>
</dbReference>
<dbReference type="Pfam" id="PF01022">
    <property type="entry name" value="HTH_5"/>
    <property type="match status" value="1"/>
</dbReference>
<organism evidence="6 7">
    <name type="scientific">Roseateles puraquae</name>
    <dbReference type="NCBI Taxonomy" id="431059"/>
    <lineage>
        <taxon>Bacteria</taxon>
        <taxon>Pseudomonadati</taxon>
        <taxon>Pseudomonadota</taxon>
        <taxon>Betaproteobacteria</taxon>
        <taxon>Burkholderiales</taxon>
        <taxon>Sphaerotilaceae</taxon>
        <taxon>Roseateles</taxon>
    </lineage>
</organism>